<dbReference type="CTD" id="9945088"/>
<dbReference type="KEGG" id="loa:LOAG_07664"/>
<dbReference type="InParanoid" id="A0A1S0TX13"/>
<sequence length="172" mass="20501">MWAVENQLFIEARFGNKIHVYKRNLYQRYRGNDKWIVEVFFMSNPRNSYFLFHPTFNIYSVGTSSSNCTIISLIVPKPVGTVKFECNVPPDRMKAFLLLDRMSRIRIQQLWMRRRLWNLPKLQEQRCFCGRENVELYHEMLRSVGKMRSLISEMKRISGANAKYHTRIGSGR</sequence>
<dbReference type="GeneID" id="9945088"/>
<proteinExistence type="predicted"/>
<dbReference type="EMBL" id="JH712551">
    <property type="protein sequence ID" value="EFO20824.1"/>
    <property type="molecule type" value="Genomic_DNA"/>
</dbReference>
<accession>A0A1S0TX13</accession>
<reference evidence="1" key="1">
    <citation type="submission" date="2012-04" db="EMBL/GenBank/DDBJ databases">
        <title>The Genome Sequence of Loa loa.</title>
        <authorList>
            <consortium name="The Broad Institute Genome Sequencing Platform"/>
            <consortium name="Broad Institute Genome Sequencing Center for Infectious Disease"/>
            <person name="Nutman T.B."/>
            <person name="Fink D.L."/>
            <person name="Russ C."/>
            <person name="Young S."/>
            <person name="Zeng Q."/>
            <person name="Gargeya S."/>
            <person name="Alvarado L."/>
            <person name="Berlin A."/>
            <person name="Chapman S.B."/>
            <person name="Chen Z."/>
            <person name="Freedman E."/>
            <person name="Gellesch M."/>
            <person name="Goldberg J."/>
            <person name="Griggs A."/>
            <person name="Gujja S."/>
            <person name="Heilman E.R."/>
            <person name="Heiman D."/>
            <person name="Howarth C."/>
            <person name="Mehta T."/>
            <person name="Neiman D."/>
            <person name="Pearson M."/>
            <person name="Roberts A."/>
            <person name="Saif S."/>
            <person name="Shea T."/>
            <person name="Shenoy N."/>
            <person name="Sisk P."/>
            <person name="Stolte C."/>
            <person name="Sykes S."/>
            <person name="White J."/>
            <person name="Yandava C."/>
            <person name="Haas B."/>
            <person name="Henn M.R."/>
            <person name="Nusbaum C."/>
            <person name="Birren B."/>
        </authorList>
    </citation>
    <scope>NUCLEOTIDE SEQUENCE [LARGE SCALE GENOMIC DNA]</scope>
</reference>
<dbReference type="AlphaFoldDB" id="A0A1S0TX13"/>
<dbReference type="RefSeq" id="XP_003143245.1">
    <property type="nucleotide sequence ID" value="XM_003143197.1"/>
</dbReference>
<evidence type="ECO:0000313" key="1">
    <source>
        <dbReference type="EMBL" id="EFO20824.1"/>
    </source>
</evidence>
<gene>
    <name evidence="1" type="ORF">LOAG_07664</name>
</gene>
<organism evidence="1">
    <name type="scientific">Loa loa</name>
    <name type="common">Eye worm</name>
    <name type="synonym">Filaria loa</name>
    <dbReference type="NCBI Taxonomy" id="7209"/>
    <lineage>
        <taxon>Eukaryota</taxon>
        <taxon>Metazoa</taxon>
        <taxon>Ecdysozoa</taxon>
        <taxon>Nematoda</taxon>
        <taxon>Chromadorea</taxon>
        <taxon>Rhabditida</taxon>
        <taxon>Spirurina</taxon>
        <taxon>Spiruromorpha</taxon>
        <taxon>Filarioidea</taxon>
        <taxon>Onchocercidae</taxon>
        <taxon>Loa</taxon>
    </lineage>
</organism>
<protein>
    <submittedName>
        <fullName evidence="1">Uncharacterized protein</fullName>
    </submittedName>
</protein>
<name>A0A1S0TX13_LOALO</name>